<reference evidence="2" key="1">
    <citation type="journal article" date="2022" name="Mol. Ecol. Resour.">
        <title>The genomes of chicory, endive, great burdock and yacon provide insights into Asteraceae palaeo-polyploidization history and plant inulin production.</title>
        <authorList>
            <person name="Fan W."/>
            <person name="Wang S."/>
            <person name="Wang H."/>
            <person name="Wang A."/>
            <person name="Jiang F."/>
            <person name="Liu H."/>
            <person name="Zhao H."/>
            <person name="Xu D."/>
            <person name="Zhang Y."/>
        </authorList>
    </citation>
    <scope>NUCLEOTIDE SEQUENCE [LARGE SCALE GENOMIC DNA]</scope>
    <source>
        <strain evidence="2">cv. Yunnan</strain>
    </source>
</reference>
<organism evidence="1 2">
    <name type="scientific">Smallanthus sonchifolius</name>
    <dbReference type="NCBI Taxonomy" id="185202"/>
    <lineage>
        <taxon>Eukaryota</taxon>
        <taxon>Viridiplantae</taxon>
        <taxon>Streptophyta</taxon>
        <taxon>Embryophyta</taxon>
        <taxon>Tracheophyta</taxon>
        <taxon>Spermatophyta</taxon>
        <taxon>Magnoliopsida</taxon>
        <taxon>eudicotyledons</taxon>
        <taxon>Gunneridae</taxon>
        <taxon>Pentapetalae</taxon>
        <taxon>asterids</taxon>
        <taxon>campanulids</taxon>
        <taxon>Asterales</taxon>
        <taxon>Asteraceae</taxon>
        <taxon>Asteroideae</taxon>
        <taxon>Heliantheae alliance</taxon>
        <taxon>Millerieae</taxon>
        <taxon>Smallanthus</taxon>
    </lineage>
</organism>
<evidence type="ECO:0000313" key="2">
    <source>
        <dbReference type="Proteomes" id="UP001056120"/>
    </source>
</evidence>
<keyword evidence="2" id="KW-1185">Reference proteome</keyword>
<name>A0ACB9FY69_9ASTR</name>
<dbReference type="EMBL" id="CM042032">
    <property type="protein sequence ID" value="KAI3775756.1"/>
    <property type="molecule type" value="Genomic_DNA"/>
</dbReference>
<evidence type="ECO:0000313" key="1">
    <source>
        <dbReference type="EMBL" id="KAI3775756.1"/>
    </source>
</evidence>
<accession>A0ACB9FY69</accession>
<protein>
    <submittedName>
        <fullName evidence="1">Uncharacterized protein</fullName>
    </submittedName>
</protein>
<dbReference type="Proteomes" id="UP001056120">
    <property type="component" value="Linkage Group LG15"/>
</dbReference>
<gene>
    <name evidence="1" type="ORF">L1987_45508</name>
</gene>
<comment type="caution">
    <text evidence="1">The sequence shown here is derived from an EMBL/GenBank/DDBJ whole genome shotgun (WGS) entry which is preliminary data.</text>
</comment>
<sequence length="89" mass="10107">MGSQSGLCSNLHIVKIDLRNNALKQDMCFRCQRDRVIDDGCAQSTTRLRSMSLESSPMTQLHNYRYSVGFGFSSMGPTTSSWLLIQQLW</sequence>
<proteinExistence type="predicted"/>
<reference evidence="1 2" key="2">
    <citation type="journal article" date="2022" name="Mol. Ecol. Resour.">
        <title>The genomes of chicory, endive, great burdock and yacon provide insights into Asteraceae paleo-polyploidization history and plant inulin production.</title>
        <authorList>
            <person name="Fan W."/>
            <person name="Wang S."/>
            <person name="Wang H."/>
            <person name="Wang A."/>
            <person name="Jiang F."/>
            <person name="Liu H."/>
            <person name="Zhao H."/>
            <person name="Xu D."/>
            <person name="Zhang Y."/>
        </authorList>
    </citation>
    <scope>NUCLEOTIDE SEQUENCE [LARGE SCALE GENOMIC DNA]</scope>
    <source>
        <strain evidence="2">cv. Yunnan</strain>
        <tissue evidence="1">Leaves</tissue>
    </source>
</reference>